<dbReference type="Proteomes" id="UP000027318">
    <property type="component" value="Unassembled WGS sequence"/>
</dbReference>
<dbReference type="PANTHER" id="PTHR33643:SF1">
    <property type="entry name" value="UREASE ACCESSORY PROTEIN D"/>
    <property type="match status" value="1"/>
</dbReference>
<keyword evidence="2 4" id="KW-0996">Nickel insertion</keyword>
<organism evidence="5 6">
    <name type="scientific">Nitrincola lacisaponensis</name>
    <dbReference type="NCBI Taxonomy" id="267850"/>
    <lineage>
        <taxon>Bacteria</taxon>
        <taxon>Pseudomonadati</taxon>
        <taxon>Pseudomonadota</taxon>
        <taxon>Gammaproteobacteria</taxon>
        <taxon>Oceanospirillales</taxon>
        <taxon>Oceanospirillaceae</taxon>
        <taxon>Nitrincola</taxon>
    </lineage>
</organism>
<reference evidence="5 6" key="1">
    <citation type="journal article" date="2005" name="Int. J. Syst. Evol. Microbiol.">
        <title>Nitrincola lacisaponensis gen. nov., sp. nov., a novel alkaliphilic bacterium isolated from an alkaline, saline lake.</title>
        <authorList>
            <person name="Dimitriu P.A."/>
            <person name="Shukla S.K."/>
            <person name="Conradt J."/>
            <person name="Marquez M.C."/>
            <person name="Ventosa A."/>
            <person name="Maglia A."/>
            <person name="Peyton B.M."/>
            <person name="Pinkart H.C."/>
            <person name="Mormile M.R."/>
        </authorList>
    </citation>
    <scope>NUCLEOTIDE SEQUENCE [LARGE SCALE GENOMIC DNA]</scope>
    <source>
        <strain evidence="5 6">4CA</strain>
    </source>
</reference>
<comment type="function">
    <text evidence="4">Required for maturation of urease via the functional incorporation of the urease nickel metallocenter.</text>
</comment>
<sequence>MTDMHLSGITPKDTEQAEGWRARIALSFGVRREKTRVIASQRLGPLSVQRAFYPEGPVCHSYLLHPPGGVVGGDRLEVKVDVEAHAHALITTPGATKFYRSGGRLATYQQILNVDAQGALEWLPQENIFFPDSQLRMQTHIHLSQGARFIGWEMQCLGRPVIQEHFDQGQIRASLQLNLDGKPLLIEHFNTDADHLQRARAGLRNYPMQATLLITPADDALLEQIRDILQQPGHMDILSGATRLEQLIVVRLLGPQTEPLLQLMTAIWQAVRPQVMGRSACLPRIWAT</sequence>
<dbReference type="RefSeq" id="WP_204368190.1">
    <property type="nucleotide sequence ID" value="NZ_JMSZ01000016.1"/>
</dbReference>
<dbReference type="STRING" id="267850.ADINL_0794"/>
<dbReference type="PATRIC" id="fig|267850.7.peg.788"/>
<accession>A0A063Y6Y6</accession>
<dbReference type="HAMAP" id="MF_01384">
    <property type="entry name" value="UreD"/>
    <property type="match status" value="1"/>
</dbReference>
<keyword evidence="4" id="KW-0963">Cytoplasm</keyword>
<keyword evidence="6" id="KW-1185">Reference proteome</keyword>
<comment type="caution">
    <text evidence="5">The sequence shown here is derived from an EMBL/GenBank/DDBJ whole genome shotgun (WGS) entry which is preliminary data.</text>
</comment>
<keyword evidence="3 4" id="KW-0143">Chaperone</keyword>
<evidence type="ECO:0000256" key="4">
    <source>
        <dbReference type="HAMAP-Rule" id="MF_01384"/>
    </source>
</evidence>
<evidence type="ECO:0000313" key="6">
    <source>
        <dbReference type="Proteomes" id="UP000027318"/>
    </source>
</evidence>
<dbReference type="GO" id="GO:0016151">
    <property type="term" value="F:nickel cation binding"/>
    <property type="evidence" value="ECO:0007669"/>
    <property type="project" value="UniProtKB-UniRule"/>
</dbReference>
<gene>
    <name evidence="4" type="primary">ureD</name>
    <name evidence="5" type="ORF">ADINL_0794</name>
</gene>
<evidence type="ECO:0000256" key="2">
    <source>
        <dbReference type="ARBA" id="ARBA00022988"/>
    </source>
</evidence>
<proteinExistence type="inferred from homology"/>
<dbReference type="EMBL" id="JMSZ01000016">
    <property type="protein sequence ID" value="KDE40202.1"/>
    <property type="molecule type" value="Genomic_DNA"/>
</dbReference>
<evidence type="ECO:0000313" key="5">
    <source>
        <dbReference type="EMBL" id="KDE40202.1"/>
    </source>
</evidence>
<protein>
    <recommendedName>
        <fullName evidence="4">Urease accessory protein UreD</fullName>
    </recommendedName>
</protein>
<name>A0A063Y6Y6_9GAMM</name>
<dbReference type="InterPro" id="IPR002669">
    <property type="entry name" value="UreD"/>
</dbReference>
<dbReference type="PANTHER" id="PTHR33643">
    <property type="entry name" value="UREASE ACCESSORY PROTEIN D"/>
    <property type="match status" value="1"/>
</dbReference>
<comment type="subunit">
    <text evidence="4">UreD, UreF and UreG form a complex that acts as a GTP-hydrolysis-dependent molecular chaperone, activating the urease apoprotein by helping to assemble the nickel containing metallocenter of UreC. The UreE protein probably delivers the nickel.</text>
</comment>
<dbReference type="Pfam" id="PF01774">
    <property type="entry name" value="UreD"/>
    <property type="match status" value="1"/>
</dbReference>
<evidence type="ECO:0000256" key="1">
    <source>
        <dbReference type="ARBA" id="ARBA00007177"/>
    </source>
</evidence>
<dbReference type="GO" id="GO:0005737">
    <property type="term" value="C:cytoplasm"/>
    <property type="evidence" value="ECO:0007669"/>
    <property type="project" value="UniProtKB-SubCell"/>
</dbReference>
<evidence type="ECO:0000256" key="3">
    <source>
        <dbReference type="ARBA" id="ARBA00023186"/>
    </source>
</evidence>
<comment type="subcellular location">
    <subcellularLocation>
        <location evidence="4">Cytoplasm</location>
    </subcellularLocation>
</comment>
<comment type="similarity">
    <text evidence="1 4">Belongs to the UreD family.</text>
</comment>
<dbReference type="AlphaFoldDB" id="A0A063Y6Y6"/>